<protein>
    <submittedName>
        <fullName evidence="2">Uncharacterized protein</fullName>
    </submittedName>
</protein>
<comment type="caution">
    <text evidence="2">The sequence shown here is derived from an EMBL/GenBank/DDBJ whole genome shotgun (WGS) entry which is preliminary data.</text>
</comment>
<evidence type="ECO:0000256" key="1">
    <source>
        <dbReference type="SAM" id="Phobius"/>
    </source>
</evidence>
<dbReference type="EMBL" id="VSRR010068147">
    <property type="protein sequence ID" value="MPC85345.1"/>
    <property type="molecule type" value="Genomic_DNA"/>
</dbReference>
<feature type="transmembrane region" description="Helical" evidence="1">
    <location>
        <begin position="6"/>
        <end position="24"/>
    </location>
</feature>
<evidence type="ECO:0000313" key="3">
    <source>
        <dbReference type="Proteomes" id="UP000324222"/>
    </source>
</evidence>
<keyword evidence="1" id="KW-0472">Membrane</keyword>
<accession>A0A5B7ISA7</accession>
<evidence type="ECO:0000313" key="2">
    <source>
        <dbReference type="EMBL" id="MPC85345.1"/>
    </source>
</evidence>
<gene>
    <name evidence="2" type="ORF">E2C01_080115</name>
</gene>
<keyword evidence="1" id="KW-0812">Transmembrane</keyword>
<organism evidence="2 3">
    <name type="scientific">Portunus trituberculatus</name>
    <name type="common">Swimming crab</name>
    <name type="synonym">Neptunus trituberculatus</name>
    <dbReference type="NCBI Taxonomy" id="210409"/>
    <lineage>
        <taxon>Eukaryota</taxon>
        <taxon>Metazoa</taxon>
        <taxon>Ecdysozoa</taxon>
        <taxon>Arthropoda</taxon>
        <taxon>Crustacea</taxon>
        <taxon>Multicrustacea</taxon>
        <taxon>Malacostraca</taxon>
        <taxon>Eumalacostraca</taxon>
        <taxon>Eucarida</taxon>
        <taxon>Decapoda</taxon>
        <taxon>Pleocyemata</taxon>
        <taxon>Brachyura</taxon>
        <taxon>Eubrachyura</taxon>
        <taxon>Portunoidea</taxon>
        <taxon>Portunidae</taxon>
        <taxon>Portuninae</taxon>
        <taxon>Portunus</taxon>
    </lineage>
</organism>
<proteinExistence type="predicted"/>
<name>A0A5B7ISA7_PORTR</name>
<keyword evidence="3" id="KW-1185">Reference proteome</keyword>
<sequence length="27" mass="2747">MMGSERLGVGGLPGVGSASLWVVVMTR</sequence>
<dbReference type="Proteomes" id="UP000324222">
    <property type="component" value="Unassembled WGS sequence"/>
</dbReference>
<reference evidence="2 3" key="1">
    <citation type="submission" date="2019-05" db="EMBL/GenBank/DDBJ databases">
        <title>Another draft genome of Portunus trituberculatus and its Hox gene families provides insights of decapod evolution.</title>
        <authorList>
            <person name="Jeong J.-H."/>
            <person name="Song I."/>
            <person name="Kim S."/>
            <person name="Choi T."/>
            <person name="Kim D."/>
            <person name="Ryu S."/>
            <person name="Kim W."/>
        </authorList>
    </citation>
    <scope>NUCLEOTIDE SEQUENCE [LARGE SCALE GENOMIC DNA]</scope>
    <source>
        <tissue evidence="2">Muscle</tissue>
    </source>
</reference>
<keyword evidence="1" id="KW-1133">Transmembrane helix</keyword>
<dbReference type="AlphaFoldDB" id="A0A5B7ISA7"/>